<reference evidence="1" key="1">
    <citation type="submission" date="2019-08" db="EMBL/GenBank/DDBJ databases">
        <authorList>
            <person name="Kucharzyk K."/>
            <person name="Murdoch R.W."/>
            <person name="Higgins S."/>
            <person name="Loffler F."/>
        </authorList>
    </citation>
    <scope>NUCLEOTIDE SEQUENCE</scope>
</reference>
<name>A0A645CIQ4_9ZZZZ</name>
<dbReference type="EMBL" id="VSSQ01027521">
    <property type="protein sequence ID" value="MPM76814.1"/>
    <property type="molecule type" value="Genomic_DNA"/>
</dbReference>
<comment type="caution">
    <text evidence="1">The sequence shown here is derived from an EMBL/GenBank/DDBJ whole genome shotgun (WGS) entry which is preliminary data.</text>
</comment>
<accession>A0A645CIQ4</accession>
<protein>
    <submittedName>
        <fullName evidence="1">Uncharacterized protein</fullName>
    </submittedName>
</protein>
<organism evidence="1">
    <name type="scientific">bioreactor metagenome</name>
    <dbReference type="NCBI Taxonomy" id="1076179"/>
    <lineage>
        <taxon>unclassified sequences</taxon>
        <taxon>metagenomes</taxon>
        <taxon>ecological metagenomes</taxon>
    </lineage>
</organism>
<gene>
    <name evidence="1" type="ORF">SDC9_123813</name>
</gene>
<dbReference type="AlphaFoldDB" id="A0A645CIQ4"/>
<evidence type="ECO:0000313" key="1">
    <source>
        <dbReference type="EMBL" id="MPM76814.1"/>
    </source>
</evidence>
<proteinExistence type="predicted"/>
<sequence length="49" mass="5966">MTQKEGDKFWKVVDAKRKEDNFFVKRDKKGDKPSQYRIAVIERDERDYA</sequence>